<dbReference type="PIRSF" id="PIRSF037677">
    <property type="entry name" value="DNA_mis_repair_Msh6"/>
    <property type="match status" value="1"/>
</dbReference>
<dbReference type="SMART" id="SM00534">
    <property type="entry name" value="MUTSac"/>
    <property type="match status" value="1"/>
</dbReference>
<dbReference type="RefSeq" id="WP_013657247.1">
    <property type="nucleotide sequence ID" value="NC_015275.1"/>
</dbReference>
<dbReference type="InterPro" id="IPR007861">
    <property type="entry name" value="DNA_mismatch_repair_MutS_clamp"/>
</dbReference>
<dbReference type="Pfam" id="PF05192">
    <property type="entry name" value="MutS_III"/>
    <property type="match status" value="1"/>
</dbReference>
<dbReference type="GO" id="GO:0005524">
    <property type="term" value="F:ATP binding"/>
    <property type="evidence" value="ECO:0007669"/>
    <property type="project" value="UniProtKB-UniRule"/>
</dbReference>
<keyword evidence="3 9" id="KW-0547">Nucleotide-binding</keyword>
<dbReference type="Gene3D" id="3.40.50.300">
    <property type="entry name" value="P-loop containing nucleotide triphosphate hydrolases"/>
    <property type="match status" value="1"/>
</dbReference>
<evidence type="ECO:0000313" key="12">
    <source>
        <dbReference type="EMBL" id="ADZ83953.1"/>
    </source>
</evidence>
<evidence type="ECO:0000256" key="4">
    <source>
        <dbReference type="ARBA" id="ARBA00022763"/>
    </source>
</evidence>
<dbReference type="SUPFAM" id="SSF48334">
    <property type="entry name" value="DNA repair protein MutS, domain III"/>
    <property type="match status" value="1"/>
</dbReference>
<dbReference type="EMBL" id="CP002582">
    <property type="protein sequence ID" value="ADZ83953.1"/>
    <property type="molecule type" value="Genomic_DNA"/>
</dbReference>
<keyword evidence="6 9" id="KW-0238">DNA-binding</keyword>
<dbReference type="Pfam" id="PF05188">
    <property type="entry name" value="MutS_II"/>
    <property type="match status" value="1"/>
</dbReference>
<feature type="binding site" evidence="9">
    <location>
        <begin position="625"/>
        <end position="632"/>
    </location>
    <ligand>
        <name>ATP</name>
        <dbReference type="ChEBI" id="CHEBI:30616"/>
    </ligand>
</feature>
<dbReference type="GO" id="GO:0003684">
    <property type="term" value="F:damaged DNA binding"/>
    <property type="evidence" value="ECO:0007669"/>
    <property type="project" value="UniProtKB-UniRule"/>
</dbReference>
<accession>F2JRN2</accession>
<dbReference type="eggNOG" id="COG0249">
    <property type="taxonomic scope" value="Bacteria"/>
</dbReference>
<dbReference type="InterPro" id="IPR007860">
    <property type="entry name" value="DNA_mmatch_repair_MutS_con_dom"/>
</dbReference>
<name>F2JRN2_CELLD</name>
<dbReference type="SUPFAM" id="SSF55271">
    <property type="entry name" value="DNA repair protein MutS, domain I"/>
    <property type="match status" value="1"/>
</dbReference>
<dbReference type="InterPro" id="IPR036678">
    <property type="entry name" value="MutS_con_dom_sf"/>
</dbReference>
<dbReference type="NCBIfam" id="NF003810">
    <property type="entry name" value="PRK05399.1"/>
    <property type="match status" value="1"/>
</dbReference>
<evidence type="ECO:0000313" key="13">
    <source>
        <dbReference type="Proteomes" id="UP000008467"/>
    </source>
</evidence>
<evidence type="ECO:0000256" key="6">
    <source>
        <dbReference type="ARBA" id="ARBA00023125"/>
    </source>
</evidence>
<dbReference type="PROSITE" id="PS00486">
    <property type="entry name" value="DNA_MISMATCH_REPAIR_2"/>
    <property type="match status" value="1"/>
</dbReference>
<dbReference type="SUPFAM" id="SSF52540">
    <property type="entry name" value="P-loop containing nucleoside triphosphate hydrolases"/>
    <property type="match status" value="1"/>
</dbReference>
<evidence type="ECO:0000256" key="7">
    <source>
        <dbReference type="ARBA" id="ARBA00023204"/>
    </source>
</evidence>
<dbReference type="SMART" id="SM00533">
    <property type="entry name" value="MUTSd"/>
    <property type="match status" value="1"/>
</dbReference>
<evidence type="ECO:0000256" key="8">
    <source>
        <dbReference type="ARBA" id="ARBA00024647"/>
    </source>
</evidence>
<evidence type="ECO:0000256" key="10">
    <source>
        <dbReference type="RuleBase" id="RU003756"/>
    </source>
</evidence>
<gene>
    <name evidence="9" type="primary">mutS</name>
    <name evidence="12" type="ordered locus">Clole_2244</name>
</gene>
<dbReference type="Pfam" id="PF00488">
    <property type="entry name" value="MutS_V"/>
    <property type="match status" value="1"/>
</dbReference>
<evidence type="ECO:0000256" key="5">
    <source>
        <dbReference type="ARBA" id="ARBA00022840"/>
    </source>
</evidence>
<dbReference type="AlphaFoldDB" id="F2JRN2"/>
<dbReference type="HOGENOM" id="CLU_002472_1_3_9"/>
<comment type="similarity">
    <text evidence="1 9 10">Belongs to the DNA mismatch repair MutS family.</text>
</comment>
<dbReference type="NCBIfam" id="TIGR01070">
    <property type="entry name" value="mutS1"/>
    <property type="match status" value="1"/>
</dbReference>
<sequence length="915" mass="102781">MLKTQVTPMMAQYLTIKEENPDCLLFFRLGDFYEMFFEDAKTCSRELEITLTGKDCGLEERAPMCGVPFHSAETYISRLVEKGYKVAICEQIEDPKQAKGLVKRGVIRIVTPGTILEGATVSEGKNNYITSIVGMEGSYGLSVCDVTTGEWLTTTIIGDQSKRKLLDELAKFAPVECLLSETLYQDDEIREFMRTRFNCLTEQIPAHTLDTTLAQRILLKHFNILSLGGIGLSEDGVETLATASLLAYLQETQKTDLSHLMTLSIYNVDAFMLLDIATRRNLELTETLREKRRKGSLLWVLDHTKTAMGSRYIRKCIEQPLINAEEINHRLDATKELKEAPLLRADLFEALDHIYDIERLMSKVSFGTCNAKDMIALKQSLEVLPTIKGLLVDCQAPGLISLNRQLDDMSDLYQLVDKALIEEAPISVREGNMIKTGYNEEVDHLRQVKTEGASWLMEIEAREKEKTGIKNLKIKYNKVFGYFLEVTQSYNHLVPDYFIRKQTLSNCERYITEELKKVEEEVLGADDKLNLLEYQLFTEIRDAVLKEMPRLLTTSAQIAALDMFCSLADVADTYGYVKPEMTTGYNLCIEKGRHPVVEKMLGEQHFIANDVILEEEHAEMMLLTGPNMAGKSTYMRQVALIVLMAQIGSFVPADSATIGVVDRIFTRVGASDDLASGQSTFMVEMMEVANILHHATKNSLLILDEIGRGTSTLDGLSIAWSIIEHITTEIGAKTLFATHYHELTVLEETMPNLKNYCIAVKEIGEDIIFLHQIVKGSVDHSYGIQVAKLAGVPSAVLERAKAILKQLDSGEKQVIIPPSVQGTSGQLSEKVDKIKDVVKEQVITTEAYQINETEVTSKKASKDHKEKQNGFGQLNLFDQGEHEVITALKEADLMNTTPFKALELLYELQRKVKSL</sequence>
<keyword evidence="4 9" id="KW-0227">DNA damage</keyword>
<dbReference type="GO" id="GO:0030983">
    <property type="term" value="F:mismatched DNA binding"/>
    <property type="evidence" value="ECO:0007669"/>
    <property type="project" value="InterPro"/>
</dbReference>
<evidence type="ECO:0000259" key="11">
    <source>
        <dbReference type="PROSITE" id="PS00486"/>
    </source>
</evidence>
<dbReference type="Gene3D" id="1.10.1420.10">
    <property type="match status" value="2"/>
</dbReference>
<keyword evidence="7 9" id="KW-0234">DNA repair</keyword>
<dbReference type="FunFam" id="3.40.1170.10:FF:000001">
    <property type="entry name" value="DNA mismatch repair protein MutS"/>
    <property type="match status" value="1"/>
</dbReference>
<evidence type="ECO:0000256" key="2">
    <source>
        <dbReference type="ARBA" id="ARBA00021982"/>
    </source>
</evidence>
<dbReference type="FunFam" id="1.10.1420.10:FF:000001">
    <property type="entry name" value="DNA mismatch repair protein MutS"/>
    <property type="match status" value="1"/>
</dbReference>
<proteinExistence type="inferred from homology"/>
<dbReference type="Pfam" id="PF01624">
    <property type="entry name" value="MutS_I"/>
    <property type="match status" value="1"/>
</dbReference>
<dbReference type="GO" id="GO:0006298">
    <property type="term" value="P:mismatch repair"/>
    <property type="evidence" value="ECO:0007669"/>
    <property type="project" value="UniProtKB-UniRule"/>
</dbReference>
<feature type="domain" description="DNA mismatch repair proteins mutS family" evidence="11">
    <location>
        <begin position="699"/>
        <end position="715"/>
    </location>
</feature>
<dbReference type="GO" id="GO:0005829">
    <property type="term" value="C:cytosol"/>
    <property type="evidence" value="ECO:0007669"/>
    <property type="project" value="TreeGrafter"/>
</dbReference>
<comment type="function">
    <text evidence="8 9">This protein is involved in the repair of mismatches in DNA. It is possible that it carries out the mismatch recognition step. This protein has a weak ATPase activity.</text>
</comment>
<dbReference type="InterPro" id="IPR036187">
    <property type="entry name" value="DNA_mismatch_repair_MutS_sf"/>
</dbReference>
<dbReference type="SUPFAM" id="SSF53150">
    <property type="entry name" value="DNA repair protein MutS, domain II"/>
    <property type="match status" value="1"/>
</dbReference>
<dbReference type="HAMAP" id="MF_00096">
    <property type="entry name" value="MutS"/>
    <property type="match status" value="1"/>
</dbReference>
<evidence type="ECO:0000256" key="9">
    <source>
        <dbReference type="HAMAP-Rule" id="MF_00096"/>
    </source>
</evidence>
<dbReference type="KEGG" id="cle:Clole_2244"/>
<dbReference type="InterPro" id="IPR027417">
    <property type="entry name" value="P-loop_NTPase"/>
</dbReference>
<dbReference type="GO" id="GO:0140664">
    <property type="term" value="F:ATP-dependent DNA damage sensor activity"/>
    <property type="evidence" value="ECO:0007669"/>
    <property type="project" value="InterPro"/>
</dbReference>
<protein>
    <recommendedName>
        <fullName evidence="2 9">DNA mismatch repair protein MutS</fullName>
    </recommendedName>
</protein>
<dbReference type="Pfam" id="PF05190">
    <property type="entry name" value="MutS_IV"/>
    <property type="match status" value="1"/>
</dbReference>
<dbReference type="Gene3D" id="3.40.1170.10">
    <property type="entry name" value="DNA repair protein MutS, domain I"/>
    <property type="match status" value="1"/>
</dbReference>
<reference evidence="12 13" key="1">
    <citation type="journal article" date="2011" name="J. Bacteriol.">
        <title>Complete genome sequence of the cellulose-degrading bacterium Cellulosilyticum lentocellum.</title>
        <authorList>
            <consortium name="US DOE Joint Genome Institute"/>
            <person name="Miller D.A."/>
            <person name="Suen G."/>
            <person name="Bruce D."/>
            <person name="Copeland A."/>
            <person name="Cheng J.F."/>
            <person name="Detter C."/>
            <person name="Goodwin L.A."/>
            <person name="Han C.S."/>
            <person name="Hauser L.J."/>
            <person name="Land M.L."/>
            <person name="Lapidus A."/>
            <person name="Lucas S."/>
            <person name="Meincke L."/>
            <person name="Pitluck S."/>
            <person name="Tapia R."/>
            <person name="Teshima H."/>
            <person name="Woyke T."/>
            <person name="Fox B.G."/>
            <person name="Angert E.R."/>
            <person name="Currie C.R."/>
        </authorList>
    </citation>
    <scope>NUCLEOTIDE SEQUENCE [LARGE SCALE GENOMIC DNA]</scope>
    <source>
        <strain evidence="13">ATCC 49066 / DSM 5427 / NCIMB 11756 / RHM5</strain>
    </source>
</reference>
<dbReference type="InterPro" id="IPR007695">
    <property type="entry name" value="DNA_mismatch_repair_MutS-lik_N"/>
</dbReference>
<dbReference type="InterPro" id="IPR000432">
    <property type="entry name" value="DNA_mismatch_repair_MutS_C"/>
</dbReference>
<dbReference type="InterPro" id="IPR005748">
    <property type="entry name" value="DNA_mismatch_repair_MutS"/>
</dbReference>
<dbReference type="Proteomes" id="UP000008467">
    <property type="component" value="Chromosome"/>
</dbReference>
<organism evidence="12 13">
    <name type="scientific">Cellulosilyticum lentocellum (strain ATCC 49066 / DSM 5427 / NCIMB 11756 / RHM5)</name>
    <name type="common">Clostridium lentocellum</name>
    <dbReference type="NCBI Taxonomy" id="642492"/>
    <lineage>
        <taxon>Bacteria</taxon>
        <taxon>Bacillati</taxon>
        <taxon>Bacillota</taxon>
        <taxon>Clostridia</taxon>
        <taxon>Lachnospirales</taxon>
        <taxon>Cellulosilyticaceae</taxon>
        <taxon>Cellulosilyticum</taxon>
    </lineage>
</organism>
<dbReference type="InterPro" id="IPR007696">
    <property type="entry name" value="DNA_mismatch_repair_MutS_core"/>
</dbReference>
<dbReference type="FunFam" id="3.40.50.300:FF:000870">
    <property type="entry name" value="MutS protein homolog 4"/>
    <property type="match status" value="1"/>
</dbReference>
<keyword evidence="13" id="KW-1185">Reference proteome</keyword>
<dbReference type="PANTHER" id="PTHR11361:SF34">
    <property type="entry name" value="DNA MISMATCH REPAIR PROTEIN MSH1, MITOCHONDRIAL"/>
    <property type="match status" value="1"/>
</dbReference>
<dbReference type="STRING" id="642492.Clole_2244"/>
<dbReference type="Gene3D" id="3.30.420.110">
    <property type="entry name" value="MutS, connector domain"/>
    <property type="match status" value="1"/>
</dbReference>
<dbReference type="CDD" id="cd03284">
    <property type="entry name" value="ABC_MutS1"/>
    <property type="match status" value="1"/>
</dbReference>
<keyword evidence="5 9" id="KW-0067">ATP-binding</keyword>
<dbReference type="InterPro" id="IPR016151">
    <property type="entry name" value="DNA_mismatch_repair_MutS_N"/>
</dbReference>
<evidence type="ECO:0000256" key="1">
    <source>
        <dbReference type="ARBA" id="ARBA00006271"/>
    </source>
</evidence>
<dbReference type="InterPro" id="IPR017261">
    <property type="entry name" value="DNA_mismatch_repair_MutS/MSH"/>
</dbReference>
<evidence type="ECO:0000256" key="3">
    <source>
        <dbReference type="ARBA" id="ARBA00022741"/>
    </source>
</evidence>
<dbReference type="PANTHER" id="PTHR11361">
    <property type="entry name" value="DNA MISMATCH REPAIR PROTEIN MUTS FAMILY MEMBER"/>
    <property type="match status" value="1"/>
</dbReference>
<dbReference type="InterPro" id="IPR045076">
    <property type="entry name" value="MutS"/>
</dbReference>